<organism evidence="1 2">
    <name type="scientific">Staphylococcus nepalensis</name>
    <dbReference type="NCBI Taxonomy" id="214473"/>
    <lineage>
        <taxon>Bacteria</taxon>
        <taxon>Bacillati</taxon>
        <taxon>Bacillota</taxon>
        <taxon>Bacilli</taxon>
        <taxon>Bacillales</taxon>
        <taxon>Staphylococcaceae</taxon>
        <taxon>Staphylococcus</taxon>
    </lineage>
</organism>
<protein>
    <submittedName>
        <fullName evidence="1">Uncharacterized protein</fullName>
    </submittedName>
</protein>
<evidence type="ECO:0000313" key="1">
    <source>
        <dbReference type="EMBL" id="SUM55422.1"/>
    </source>
</evidence>
<dbReference type="AlphaFoldDB" id="A0A380GLX7"/>
<gene>
    <name evidence="1" type="ORF">NCTC13834_01786</name>
</gene>
<proteinExistence type="predicted"/>
<reference evidence="1 2" key="1">
    <citation type="submission" date="2018-06" db="EMBL/GenBank/DDBJ databases">
        <authorList>
            <consortium name="Pathogen Informatics"/>
            <person name="Doyle S."/>
        </authorList>
    </citation>
    <scope>NUCLEOTIDE SEQUENCE [LARGE SCALE GENOMIC DNA]</scope>
    <source>
        <strain evidence="1 2">NCTC13834</strain>
    </source>
</reference>
<dbReference type="EMBL" id="UHDS01000001">
    <property type="protein sequence ID" value="SUM55422.1"/>
    <property type="molecule type" value="Genomic_DNA"/>
</dbReference>
<dbReference type="Proteomes" id="UP000254412">
    <property type="component" value="Unassembled WGS sequence"/>
</dbReference>
<evidence type="ECO:0000313" key="2">
    <source>
        <dbReference type="Proteomes" id="UP000254412"/>
    </source>
</evidence>
<accession>A0A380GLX7</accession>
<dbReference type="RefSeq" id="WP_160148682.1">
    <property type="nucleotide sequence ID" value="NZ_BMCF01000004.1"/>
</dbReference>
<name>A0A380GLX7_9STAP</name>
<sequence length="53" mass="6333">MNEERMQAMEMALVLLVGERQGIELKPHQEDMLEEFLSDNFYKTEDDENENKN</sequence>